<dbReference type="Gramene" id="TVU34914">
    <property type="protein sequence ID" value="TVU34914"/>
    <property type="gene ID" value="EJB05_16770"/>
</dbReference>
<dbReference type="GO" id="GO:0043531">
    <property type="term" value="F:ADP binding"/>
    <property type="evidence" value="ECO:0007669"/>
    <property type="project" value="InterPro"/>
</dbReference>
<feature type="compositionally biased region" description="Basic residues" evidence="3">
    <location>
        <begin position="651"/>
        <end position="663"/>
    </location>
</feature>
<dbReference type="FunFam" id="1.10.10.10:FF:000322">
    <property type="entry name" value="Probable disease resistance protein At1g63360"/>
    <property type="match status" value="1"/>
</dbReference>
<accession>A0A5J9VHP8</accession>
<evidence type="ECO:0000256" key="2">
    <source>
        <dbReference type="ARBA" id="ARBA00022821"/>
    </source>
</evidence>
<keyword evidence="2" id="KW-0611">Plant defense</keyword>
<feature type="non-terminal residue" evidence="7">
    <location>
        <position position="1"/>
    </location>
</feature>
<dbReference type="PANTHER" id="PTHR23155:SF1205">
    <property type="entry name" value="DISEASE RESISTANCE PROTEIN RPM1"/>
    <property type="match status" value="1"/>
</dbReference>
<dbReference type="Gene3D" id="3.40.50.300">
    <property type="entry name" value="P-loop containing nucleotide triphosphate hydrolases"/>
    <property type="match status" value="1"/>
</dbReference>
<dbReference type="Pfam" id="PF23598">
    <property type="entry name" value="LRR_14"/>
    <property type="match status" value="1"/>
</dbReference>
<evidence type="ECO:0000313" key="8">
    <source>
        <dbReference type="Proteomes" id="UP000324897"/>
    </source>
</evidence>
<proteinExistence type="predicted"/>
<dbReference type="GO" id="GO:0009626">
    <property type="term" value="P:plant-type hypersensitive response"/>
    <property type="evidence" value="ECO:0007669"/>
    <property type="project" value="UniProtKB-ARBA"/>
</dbReference>
<dbReference type="SUPFAM" id="SSF52058">
    <property type="entry name" value="L domain-like"/>
    <property type="match status" value="1"/>
</dbReference>
<evidence type="ECO:0000256" key="1">
    <source>
        <dbReference type="ARBA" id="ARBA00022737"/>
    </source>
</evidence>
<reference evidence="7 8" key="1">
    <citation type="journal article" date="2019" name="Sci. Rep.">
        <title>A high-quality genome of Eragrostis curvula grass provides insights into Poaceae evolution and supports new strategies to enhance forage quality.</title>
        <authorList>
            <person name="Carballo J."/>
            <person name="Santos B.A.C.M."/>
            <person name="Zappacosta D."/>
            <person name="Garbus I."/>
            <person name="Selva J.P."/>
            <person name="Gallo C.A."/>
            <person name="Diaz A."/>
            <person name="Albertini E."/>
            <person name="Caccamo M."/>
            <person name="Echenique V."/>
        </authorList>
    </citation>
    <scope>NUCLEOTIDE SEQUENCE [LARGE SCALE GENOMIC DNA]</scope>
    <source>
        <strain evidence="8">cv. Victoria</strain>
        <tissue evidence="7">Leaf</tissue>
    </source>
</reference>
<feature type="domain" description="NB-ARC" evidence="4">
    <location>
        <begin position="14"/>
        <end position="105"/>
    </location>
</feature>
<dbReference type="InterPro" id="IPR002182">
    <property type="entry name" value="NB-ARC"/>
</dbReference>
<dbReference type="Proteomes" id="UP000324897">
    <property type="component" value="Unassembled WGS sequence"/>
</dbReference>
<dbReference type="InterPro" id="IPR042197">
    <property type="entry name" value="Apaf_helical"/>
</dbReference>
<keyword evidence="1" id="KW-0677">Repeat</keyword>
<comment type="caution">
    <text evidence="7">The sequence shown here is derived from an EMBL/GenBank/DDBJ whole genome shotgun (WGS) entry which is preliminary data.</text>
</comment>
<dbReference type="InterPro" id="IPR044974">
    <property type="entry name" value="Disease_R_plants"/>
</dbReference>
<organism evidence="7 8">
    <name type="scientific">Eragrostis curvula</name>
    <name type="common">weeping love grass</name>
    <dbReference type="NCBI Taxonomy" id="38414"/>
    <lineage>
        <taxon>Eukaryota</taxon>
        <taxon>Viridiplantae</taxon>
        <taxon>Streptophyta</taxon>
        <taxon>Embryophyta</taxon>
        <taxon>Tracheophyta</taxon>
        <taxon>Spermatophyta</taxon>
        <taxon>Magnoliopsida</taxon>
        <taxon>Liliopsida</taxon>
        <taxon>Poales</taxon>
        <taxon>Poaceae</taxon>
        <taxon>PACMAD clade</taxon>
        <taxon>Chloridoideae</taxon>
        <taxon>Eragrostideae</taxon>
        <taxon>Eragrostidinae</taxon>
        <taxon>Eragrostis</taxon>
    </lineage>
</organism>
<dbReference type="OrthoDB" id="690341at2759"/>
<dbReference type="Pfam" id="PF23559">
    <property type="entry name" value="WHD_DRP"/>
    <property type="match status" value="1"/>
</dbReference>
<dbReference type="GO" id="GO:0002758">
    <property type="term" value="P:innate immune response-activating signaling pathway"/>
    <property type="evidence" value="ECO:0007669"/>
    <property type="project" value="UniProtKB-ARBA"/>
</dbReference>
<dbReference type="EMBL" id="RWGY01000009">
    <property type="protein sequence ID" value="TVU34914.1"/>
    <property type="molecule type" value="Genomic_DNA"/>
</dbReference>
<feature type="region of interest" description="Disordered" evidence="3">
    <location>
        <begin position="638"/>
        <end position="663"/>
    </location>
</feature>
<dbReference type="SUPFAM" id="SSF52540">
    <property type="entry name" value="P-loop containing nucleoside triphosphate hydrolases"/>
    <property type="match status" value="1"/>
</dbReference>
<evidence type="ECO:0000256" key="3">
    <source>
        <dbReference type="SAM" id="MobiDB-lite"/>
    </source>
</evidence>
<dbReference type="GO" id="GO:0042742">
    <property type="term" value="P:defense response to bacterium"/>
    <property type="evidence" value="ECO:0007669"/>
    <property type="project" value="UniProtKB-ARBA"/>
</dbReference>
<dbReference type="Gene3D" id="1.10.8.430">
    <property type="entry name" value="Helical domain of apoptotic protease-activating factors"/>
    <property type="match status" value="1"/>
</dbReference>
<feature type="domain" description="Disease resistance R13L4/SHOC-2-like LRR" evidence="6">
    <location>
        <begin position="274"/>
        <end position="588"/>
    </location>
</feature>
<name>A0A5J9VHP8_9POAL</name>
<dbReference type="InterPro" id="IPR032675">
    <property type="entry name" value="LRR_dom_sf"/>
</dbReference>
<gene>
    <name evidence="7" type="ORF">EJB05_16770</name>
</gene>
<dbReference type="PRINTS" id="PR00364">
    <property type="entry name" value="DISEASERSIST"/>
</dbReference>
<dbReference type="InterPro" id="IPR036388">
    <property type="entry name" value="WH-like_DNA-bd_sf"/>
</dbReference>
<keyword evidence="8" id="KW-1185">Reference proteome</keyword>
<sequence>MAKGLMSIPSAEASSLNRKQLQELLLSGLDGLRFLLVLDDVWDKGSWDVNKLVLSMNSSGSRVLLTTRNIVMAESTDEVKSHCHQLQPLTFKDSYDLFCKRAFTKDGICPDNVTETATNIVKKCAGLPLAIIAAGSMMSTKEKTDTEWSRVLESIQKDLRNGEMGVQQALLVSYRNLPHHLKPCFLLLSVIPYDSEISRKKLVRLWIAEGFVQEKDDKTLEATAEDYLTQLINRSMIEVAIASSNGKVKVCRVHDLLHDLAISLSANDKEHEKKLRSVFMFSSGAPVVLKSSIVGKIFKLVRILDLEDGNVLKLPKEIGDLLHLRYLGLRGIKLKKLPRTLHKLFHLQTLDIRRTQIKIITFQIRCLRNLRHLDMRQDDQSIHIPMGLSRLDKLQVLTGLQASPTVVQEIASLSQLKKLSIENLNIEDAENLCSYVTNLKELLYLSISADDNRPLDLATLKPSSCLQKLHLAGTLQTLPYWFGQLESLTKLRLSFSQLEDDPLSVLSLLPYLLFLQLNNAYQGRVMRCCCPGFKKLKIFIITELEELEEWDVDEGAMPSVQEVWIMSCEKLQTVPAGLQSLGTLQRLRLVGMPNSFVGRLGELGEDFGTNKPDCRRKFCQVLTCKSVQARAVKWRLTENAENGPPGDKSAIRRHKRAARTGSQ</sequence>
<evidence type="ECO:0000313" key="7">
    <source>
        <dbReference type="EMBL" id="TVU34914.1"/>
    </source>
</evidence>
<evidence type="ECO:0000259" key="5">
    <source>
        <dbReference type="Pfam" id="PF23559"/>
    </source>
</evidence>
<evidence type="ECO:0000259" key="4">
    <source>
        <dbReference type="Pfam" id="PF00931"/>
    </source>
</evidence>
<dbReference type="InterPro" id="IPR027417">
    <property type="entry name" value="P-loop_NTPase"/>
</dbReference>
<protein>
    <submittedName>
        <fullName evidence="7">Uncharacterized protein</fullName>
    </submittedName>
</protein>
<evidence type="ECO:0000259" key="6">
    <source>
        <dbReference type="Pfam" id="PF23598"/>
    </source>
</evidence>
<dbReference type="PANTHER" id="PTHR23155">
    <property type="entry name" value="DISEASE RESISTANCE PROTEIN RP"/>
    <property type="match status" value="1"/>
</dbReference>
<dbReference type="Pfam" id="PF00931">
    <property type="entry name" value="NB-ARC"/>
    <property type="match status" value="1"/>
</dbReference>
<dbReference type="InterPro" id="IPR058922">
    <property type="entry name" value="WHD_DRP"/>
</dbReference>
<dbReference type="InterPro" id="IPR055414">
    <property type="entry name" value="LRR_R13L4/SHOC2-like"/>
</dbReference>
<dbReference type="Gene3D" id="3.80.10.10">
    <property type="entry name" value="Ribonuclease Inhibitor"/>
    <property type="match status" value="2"/>
</dbReference>
<feature type="domain" description="Disease resistance protein winged helix" evidence="5">
    <location>
        <begin position="192"/>
        <end position="261"/>
    </location>
</feature>
<dbReference type="AlphaFoldDB" id="A0A5J9VHP8"/>
<dbReference type="Gene3D" id="1.10.10.10">
    <property type="entry name" value="Winged helix-like DNA-binding domain superfamily/Winged helix DNA-binding domain"/>
    <property type="match status" value="1"/>
</dbReference>